<name>A0A0A0P3S5_9VIRU</name>
<organism evidence="5">
    <name type="scientific">Carrot red leaf virus</name>
    <dbReference type="NCBI Taxonomy" id="66200"/>
    <lineage>
        <taxon>Viruses</taxon>
        <taxon>Riboviria</taxon>
        <taxon>Orthornavirae</taxon>
        <taxon>Pisuviricota</taxon>
        <taxon>Pisoniviricetes</taxon>
        <taxon>Sobelivirales</taxon>
        <taxon>Solemoviridae</taxon>
        <taxon>Polerovirus</taxon>
        <taxon>Polerovirus CTRLV</taxon>
    </lineage>
</organism>
<evidence type="ECO:0000256" key="3">
    <source>
        <dbReference type="ARBA" id="ARBA00022632"/>
    </source>
</evidence>
<dbReference type="InterPro" id="IPR006755">
    <property type="entry name" value="Virus_P0"/>
</dbReference>
<evidence type="ECO:0000256" key="1">
    <source>
        <dbReference type="ARBA" id="ARBA00022463"/>
    </source>
</evidence>
<evidence type="ECO:0000313" key="5">
    <source>
        <dbReference type="EMBL" id="AHA85548.1"/>
    </source>
</evidence>
<keyword evidence="4" id="KW-0899">Viral immunoevasion</keyword>
<dbReference type="Pfam" id="PF04662">
    <property type="entry name" value="Luteo_PO"/>
    <property type="match status" value="1"/>
</dbReference>
<evidence type="ECO:0000256" key="4">
    <source>
        <dbReference type="ARBA" id="ARBA00023280"/>
    </source>
</evidence>
<keyword evidence="2" id="KW-0945">Host-virus interaction</keyword>
<evidence type="ECO:0000256" key="2">
    <source>
        <dbReference type="ARBA" id="ARBA00022581"/>
    </source>
</evidence>
<sequence>MLLITLKGTVFYYVPTDSSARLFAYKYLIHHVLALSFAQLQLYNVEPCYYSNLPRALLHILPFILNTNYRMGGSAIWCEPDHIRELVLWGLVCGFYPRIQNRGRRGYRVNLQRLGNRGAYLSLLHRLDGRNLSENLLRRPETFFTTVEDFSRTIGVFYQIRDRALAHSYRELSLERCHDLVGSLFHDSETGVVTYNQLHSTCPCTGYTLLINSSDLPCSDLALFTTPYVPFNVSLGHDPIGHQVEIQEE</sequence>
<dbReference type="GO" id="GO:0052170">
    <property type="term" value="P:symbiont-mediated suppression of host innate immune response"/>
    <property type="evidence" value="ECO:0007669"/>
    <property type="project" value="UniProtKB-KW"/>
</dbReference>
<keyword evidence="3" id="KW-1090">Inhibition of host innate immune response by virus</keyword>
<protein>
    <submittedName>
        <fullName evidence="5">p0</fullName>
    </submittedName>
</protein>
<dbReference type="EMBL" id="KF533717">
    <property type="protein sequence ID" value="AHA85548.1"/>
    <property type="molecule type" value="Genomic_RNA"/>
</dbReference>
<proteinExistence type="predicted"/>
<accession>A0A0A0P3S5</accession>
<reference evidence="5" key="1">
    <citation type="journal article" date="2014" name="PLoS ONE">
        <title>Carrot yellow leaf virus Is Associated with Carrot Internal Necrosis.</title>
        <authorList>
            <person name="Adams I.P."/>
            <person name="Skelton A."/>
            <person name="Macarthur R."/>
            <person name="Hodges T."/>
            <person name="Hinds H."/>
            <person name="Flint L."/>
            <person name="Nath P.D."/>
            <person name="Boonham N."/>
            <person name="Fox A."/>
        </authorList>
    </citation>
    <scope>NUCLEOTIDE SEQUENCE</scope>
    <source>
        <strain evidence="5">CaRLV_H6</strain>
    </source>
</reference>
<dbReference type="GO" id="GO:0016032">
    <property type="term" value="P:viral process"/>
    <property type="evidence" value="ECO:0007669"/>
    <property type="project" value="InterPro"/>
</dbReference>
<keyword evidence="1" id="KW-0941">Suppressor of RNA silencing</keyword>